<protein>
    <submittedName>
        <fullName evidence="1">Uncharacterized protein</fullName>
    </submittedName>
</protein>
<gene>
    <name evidence="1" type="ORF">L1987_34853</name>
</gene>
<sequence>MSWDLLNSKVMFIALLIICNLLLLCFVLFITKKTSSKIYLIDFVCYKPPTSQKASKELVMKQAIQSGYFSEQILDFMKKTLERSGLGDSTYLAGIFFDQKYHLSMKSARREVEMTVFGAVDMLLAKTGVICEDIGILIVNCCIYNTMPSLSSIVVNKYKFRENILQSYRDGMQCRTSRNRTC</sequence>
<evidence type="ECO:0000313" key="1">
    <source>
        <dbReference type="EMBL" id="KAI3799554.1"/>
    </source>
</evidence>
<evidence type="ECO:0000313" key="2">
    <source>
        <dbReference type="Proteomes" id="UP001056120"/>
    </source>
</evidence>
<dbReference type="EMBL" id="CM042028">
    <property type="protein sequence ID" value="KAI3799554.1"/>
    <property type="molecule type" value="Genomic_DNA"/>
</dbReference>
<dbReference type="Proteomes" id="UP001056120">
    <property type="component" value="Linkage Group LG11"/>
</dbReference>
<organism evidence="1 2">
    <name type="scientific">Smallanthus sonchifolius</name>
    <dbReference type="NCBI Taxonomy" id="185202"/>
    <lineage>
        <taxon>Eukaryota</taxon>
        <taxon>Viridiplantae</taxon>
        <taxon>Streptophyta</taxon>
        <taxon>Embryophyta</taxon>
        <taxon>Tracheophyta</taxon>
        <taxon>Spermatophyta</taxon>
        <taxon>Magnoliopsida</taxon>
        <taxon>eudicotyledons</taxon>
        <taxon>Gunneridae</taxon>
        <taxon>Pentapetalae</taxon>
        <taxon>asterids</taxon>
        <taxon>campanulids</taxon>
        <taxon>Asterales</taxon>
        <taxon>Asteraceae</taxon>
        <taxon>Asteroideae</taxon>
        <taxon>Heliantheae alliance</taxon>
        <taxon>Millerieae</taxon>
        <taxon>Smallanthus</taxon>
    </lineage>
</organism>
<reference evidence="2" key="1">
    <citation type="journal article" date="2022" name="Mol. Ecol. Resour.">
        <title>The genomes of chicory, endive, great burdock and yacon provide insights into Asteraceae palaeo-polyploidization history and plant inulin production.</title>
        <authorList>
            <person name="Fan W."/>
            <person name="Wang S."/>
            <person name="Wang H."/>
            <person name="Wang A."/>
            <person name="Jiang F."/>
            <person name="Liu H."/>
            <person name="Zhao H."/>
            <person name="Xu D."/>
            <person name="Zhang Y."/>
        </authorList>
    </citation>
    <scope>NUCLEOTIDE SEQUENCE [LARGE SCALE GENOMIC DNA]</scope>
    <source>
        <strain evidence="2">cv. Yunnan</strain>
    </source>
</reference>
<keyword evidence="2" id="KW-1185">Reference proteome</keyword>
<accession>A0ACB9HUE4</accession>
<proteinExistence type="predicted"/>
<comment type="caution">
    <text evidence="1">The sequence shown here is derived from an EMBL/GenBank/DDBJ whole genome shotgun (WGS) entry which is preliminary data.</text>
</comment>
<reference evidence="1 2" key="2">
    <citation type="journal article" date="2022" name="Mol. Ecol. Resour.">
        <title>The genomes of chicory, endive, great burdock and yacon provide insights into Asteraceae paleo-polyploidization history and plant inulin production.</title>
        <authorList>
            <person name="Fan W."/>
            <person name="Wang S."/>
            <person name="Wang H."/>
            <person name="Wang A."/>
            <person name="Jiang F."/>
            <person name="Liu H."/>
            <person name="Zhao H."/>
            <person name="Xu D."/>
            <person name="Zhang Y."/>
        </authorList>
    </citation>
    <scope>NUCLEOTIDE SEQUENCE [LARGE SCALE GENOMIC DNA]</scope>
    <source>
        <strain evidence="2">cv. Yunnan</strain>
        <tissue evidence="1">Leaves</tissue>
    </source>
</reference>
<name>A0ACB9HUE4_9ASTR</name>